<evidence type="ECO:0000313" key="3">
    <source>
        <dbReference type="Proteomes" id="UP001293254"/>
    </source>
</evidence>
<dbReference type="PANTHER" id="PTHR31008:SF42">
    <property type="entry name" value="TMV RESISTANCE PROTEIN N-LIKE"/>
    <property type="match status" value="1"/>
</dbReference>
<dbReference type="EMBL" id="JACGWO010000008">
    <property type="protein sequence ID" value="KAK4421241.1"/>
    <property type="molecule type" value="Genomic_DNA"/>
</dbReference>
<dbReference type="GO" id="GO:0007165">
    <property type="term" value="P:signal transduction"/>
    <property type="evidence" value="ECO:0007669"/>
    <property type="project" value="InterPro"/>
</dbReference>
<accession>A0AAE1Y010</accession>
<dbReference type="InterPro" id="IPR035897">
    <property type="entry name" value="Toll_tir_struct_dom_sf"/>
</dbReference>
<protein>
    <submittedName>
        <fullName evidence="2">TIR-only protein</fullName>
    </submittedName>
</protein>
<reference evidence="2" key="1">
    <citation type="submission" date="2020-06" db="EMBL/GenBank/DDBJ databases">
        <authorList>
            <person name="Li T."/>
            <person name="Hu X."/>
            <person name="Zhang T."/>
            <person name="Song X."/>
            <person name="Zhang H."/>
            <person name="Dai N."/>
            <person name="Sheng W."/>
            <person name="Hou X."/>
            <person name="Wei L."/>
        </authorList>
    </citation>
    <scope>NUCLEOTIDE SEQUENCE</scope>
    <source>
        <strain evidence="2">3651</strain>
        <tissue evidence="2">Leaf</tissue>
    </source>
</reference>
<dbReference type="Gene3D" id="3.40.50.10140">
    <property type="entry name" value="Toll/interleukin-1 receptor homology (TIR) domain"/>
    <property type="match status" value="1"/>
</dbReference>
<dbReference type="Proteomes" id="UP001293254">
    <property type="component" value="Unassembled WGS sequence"/>
</dbReference>
<dbReference type="PANTHER" id="PTHR31008">
    <property type="entry name" value="COP1-INTERACTING PROTEIN-RELATED"/>
    <property type="match status" value="1"/>
</dbReference>
<dbReference type="SUPFAM" id="SSF52200">
    <property type="entry name" value="Toll/Interleukin receptor TIR domain"/>
    <property type="match status" value="1"/>
</dbReference>
<evidence type="ECO:0000313" key="2">
    <source>
        <dbReference type="EMBL" id="KAK4421241.1"/>
    </source>
</evidence>
<gene>
    <name evidence="2" type="ORF">Salat_2074600</name>
</gene>
<comment type="caution">
    <text evidence="2">The sequence shown here is derived from an EMBL/GenBank/DDBJ whole genome shotgun (WGS) entry which is preliminary data.</text>
</comment>
<reference evidence="2" key="2">
    <citation type="journal article" date="2024" name="Plant">
        <title>Genomic evolution and insights into agronomic trait innovations of Sesamum species.</title>
        <authorList>
            <person name="Miao H."/>
            <person name="Wang L."/>
            <person name="Qu L."/>
            <person name="Liu H."/>
            <person name="Sun Y."/>
            <person name="Le M."/>
            <person name="Wang Q."/>
            <person name="Wei S."/>
            <person name="Zheng Y."/>
            <person name="Lin W."/>
            <person name="Duan Y."/>
            <person name="Cao H."/>
            <person name="Xiong S."/>
            <person name="Wang X."/>
            <person name="Wei L."/>
            <person name="Li C."/>
            <person name="Ma Q."/>
            <person name="Ju M."/>
            <person name="Zhao R."/>
            <person name="Li G."/>
            <person name="Mu C."/>
            <person name="Tian Q."/>
            <person name="Mei H."/>
            <person name="Zhang T."/>
            <person name="Gao T."/>
            <person name="Zhang H."/>
        </authorList>
    </citation>
    <scope>NUCLEOTIDE SEQUENCE</scope>
    <source>
        <strain evidence="2">3651</strain>
    </source>
</reference>
<organism evidence="2 3">
    <name type="scientific">Sesamum alatum</name>
    <dbReference type="NCBI Taxonomy" id="300844"/>
    <lineage>
        <taxon>Eukaryota</taxon>
        <taxon>Viridiplantae</taxon>
        <taxon>Streptophyta</taxon>
        <taxon>Embryophyta</taxon>
        <taxon>Tracheophyta</taxon>
        <taxon>Spermatophyta</taxon>
        <taxon>Magnoliopsida</taxon>
        <taxon>eudicotyledons</taxon>
        <taxon>Gunneridae</taxon>
        <taxon>Pentapetalae</taxon>
        <taxon>asterids</taxon>
        <taxon>lamiids</taxon>
        <taxon>Lamiales</taxon>
        <taxon>Pedaliaceae</taxon>
        <taxon>Sesamum</taxon>
    </lineage>
</organism>
<keyword evidence="3" id="KW-1185">Reference proteome</keyword>
<feature type="domain" description="TIR" evidence="1">
    <location>
        <begin position="26"/>
        <end position="151"/>
    </location>
</feature>
<dbReference type="PROSITE" id="PS50104">
    <property type="entry name" value="TIR"/>
    <property type="match status" value="1"/>
</dbReference>
<name>A0AAE1Y010_9LAMI</name>
<evidence type="ECO:0000259" key="1">
    <source>
        <dbReference type="PROSITE" id="PS50104"/>
    </source>
</evidence>
<dbReference type="InterPro" id="IPR000157">
    <property type="entry name" value="TIR_dom"/>
</dbReference>
<proteinExistence type="predicted"/>
<dbReference type="AlphaFoldDB" id="A0AAE1Y010"/>
<dbReference type="Pfam" id="PF13676">
    <property type="entry name" value="TIR_2"/>
    <property type="match status" value="1"/>
</dbReference>
<dbReference type="SMART" id="SM00255">
    <property type="entry name" value="TIR"/>
    <property type="match status" value="1"/>
</dbReference>
<sequence length="206" mass="23597">MQRPSAARINSISRRIIRSSGGQFRRSCDVFINHRGVDTKRNVAGLLYHHLRGLRLRPFLDSKSMKPGDRLFDRIEVAIRECKVGVAVFSPMYCDSYFCLHELKLMMEARKKVVPIFCDVKPSELRVKDDDDGSRPVADIEKFRWALEEAKNTVGITFDTLRGDWPEFLASATDAVIKNLIEVDEGGLTRKQKYAHASFSSRQRFS</sequence>